<reference evidence="1 2" key="1">
    <citation type="journal article" date="2014" name="Int. J. Syst. Evol. Microbiol.">
        <title>Lysinibacillus halotolerans sp. nov., isolated from saline-alkaline soil.</title>
        <authorList>
            <person name="Kong D."/>
            <person name="Wang Y."/>
            <person name="Zhao B."/>
            <person name="Li Y."/>
            <person name="Song J."/>
            <person name="Zhai Y."/>
            <person name="Zhang C."/>
            <person name="Wang H."/>
            <person name="Chen X."/>
            <person name="Zhao B."/>
            <person name="Ruan Z."/>
        </authorList>
    </citation>
    <scope>NUCLEOTIDE SEQUENCE [LARGE SCALE GENOMIC DNA]</scope>
    <source>
        <strain evidence="1 2">MCCC 1A12703</strain>
    </source>
</reference>
<evidence type="ECO:0000313" key="1">
    <source>
        <dbReference type="EMBL" id="RNC98474.1"/>
    </source>
</evidence>
<keyword evidence="2" id="KW-1185">Reference proteome</keyword>
<comment type="caution">
    <text evidence="1">The sequence shown here is derived from an EMBL/GenBank/DDBJ whole genome shotgun (WGS) entry which is preliminary data.</text>
</comment>
<dbReference type="Proteomes" id="UP000279909">
    <property type="component" value="Unassembled WGS sequence"/>
</dbReference>
<proteinExistence type="predicted"/>
<protein>
    <submittedName>
        <fullName evidence="1">Uncharacterized protein</fullName>
    </submittedName>
</protein>
<sequence length="111" mass="13117">MSFVKNLENVLLLAKEEQTRAILEKLKEANVDPLVIQKCEAAVERIDIEEYFQRFCKEALIDVENAEGVEFLKDMTDRLQQYERNIKDDILLEISEVLMLPHNNRNYIDFL</sequence>
<organism evidence="1 2">
    <name type="scientific">Lysinibacillus halotolerans</name>
    <dbReference type="NCBI Taxonomy" id="1368476"/>
    <lineage>
        <taxon>Bacteria</taxon>
        <taxon>Bacillati</taxon>
        <taxon>Bacillota</taxon>
        <taxon>Bacilli</taxon>
        <taxon>Bacillales</taxon>
        <taxon>Bacillaceae</taxon>
        <taxon>Lysinibacillus</taxon>
    </lineage>
</organism>
<dbReference type="EMBL" id="RHLQ01000025">
    <property type="protein sequence ID" value="RNC98474.1"/>
    <property type="molecule type" value="Genomic_DNA"/>
</dbReference>
<dbReference type="RefSeq" id="WP_122972328.1">
    <property type="nucleotide sequence ID" value="NZ_RHLQ01000025.1"/>
</dbReference>
<evidence type="ECO:0000313" key="2">
    <source>
        <dbReference type="Proteomes" id="UP000279909"/>
    </source>
</evidence>
<gene>
    <name evidence="1" type="ORF">EC501_10895</name>
</gene>
<name>A0A3M8H8C7_9BACI</name>
<dbReference type="AlphaFoldDB" id="A0A3M8H8C7"/>
<accession>A0A3M8H8C7</accession>